<dbReference type="EMBL" id="VSRR010024509">
    <property type="protein sequence ID" value="MPC66242.1"/>
    <property type="molecule type" value="Genomic_DNA"/>
</dbReference>
<sequence>MSLEGSRLSRWSDDDIKEATQETEQPRAINNIHSIEQQASLIIRKQQDTIGLSGHCHGNKQATASAYSMSLSSS</sequence>
<proteinExistence type="predicted"/>
<dbReference type="AlphaFoldDB" id="A0A5B7H543"/>
<comment type="caution">
    <text evidence="2">The sequence shown here is derived from an EMBL/GenBank/DDBJ whole genome shotgun (WGS) entry which is preliminary data.</text>
</comment>
<reference evidence="2 3" key="1">
    <citation type="submission" date="2019-05" db="EMBL/GenBank/DDBJ databases">
        <title>Another draft genome of Portunus trituberculatus and its Hox gene families provides insights of decapod evolution.</title>
        <authorList>
            <person name="Jeong J.-H."/>
            <person name="Song I."/>
            <person name="Kim S."/>
            <person name="Choi T."/>
            <person name="Kim D."/>
            <person name="Ryu S."/>
            <person name="Kim W."/>
        </authorList>
    </citation>
    <scope>NUCLEOTIDE SEQUENCE [LARGE SCALE GENOMIC DNA]</scope>
    <source>
        <tissue evidence="2">Muscle</tissue>
    </source>
</reference>
<dbReference type="Proteomes" id="UP000324222">
    <property type="component" value="Unassembled WGS sequence"/>
</dbReference>
<evidence type="ECO:0000313" key="2">
    <source>
        <dbReference type="EMBL" id="MPC66242.1"/>
    </source>
</evidence>
<accession>A0A5B7H543</accession>
<name>A0A5B7H543_PORTR</name>
<feature type="region of interest" description="Disordered" evidence="1">
    <location>
        <begin position="1"/>
        <end position="24"/>
    </location>
</feature>
<protein>
    <submittedName>
        <fullName evidence="2">Uncharacterized protein</fullName>
    </submittedName>
</protein>
<feature type="compositionally biased region" description="Basic and acidic residues" evidence="1">
    <location>
        <begin position="10"/>
        <end position="20"/>
    </location>
</feature>
<gene>
    <name evidence="2" type="ORF">E2C01_060390</name>
</gene>
<organism evidence="2 3">
    <name type="scientific">Portunus trituberculatus</name>
    <name type="common">Swimming crab</name>
    <name type="synonym">Neptunus trituberculatus</name>
    <dbReference type="NCBI Taxonomy" id="210409"/>
    <lineage>
        <taxon>Eukaryota</taxon>
        <taxon>Metazoa</taxon>
        <taxon>Ecdysozoa</taxon>
        <taxon>Arthropoda</taxon>
        <taxon>Crustacea</taxon>
        <taxon>Multicrustacea</taxon>
        <taxon>Malacostraca</taxon>
        <taxon>Eumalacostraca</taxon>
        <taxon>Eucarida</taxon>
        <taxon>Decapoda</taxon>
        <taxon>Pleocyemata</taxon>
        <taxon>Brachyura</taxon>
        <taxon>Eubrachyura</taxon>
        <taxon>Portunoidea</taxon>
        <taxon>Portunidae</taxon>
        <taxon>Portuninae</taxon>
        <taxon>Portunus</taxon>
    </lineage>
</organism>
<evidence type="ECO:0000256" key="1">
    <source>
        <dbReference type="SAM" id="MobiDB-lite"/>
    </source>
</evidence>
<evidence type="ECO:0000313" key="3">
    <source>
        <dbReference type="Proteomes" id="UP000324222"/>
    </source>
</evidence>
<keyword evidence="3" id="KW-1185">Reference proteome</keyword>